<evidence type="ECO:0000313" key="7">
    <source>
        <dbReference type="EMBL" id="TKV56900.1"/>
    </source>
</evidence>
<feature type="domain" description="Chalcone/stilbene synthase N-terminal" evidence="5">
    <location>
        <begin position="75"/>
        <end position="197"/>
    </location>
</feature>
<dbReference type="Gene3D" id="3.40.47.10">
    <property type="match status" value="2"/>
</dbReference>
<dbReference type="InterPro" id="IPR012328">
    <property type="entry name" value="Chalcone/stilbene_synt_C"/>
</dbReference>
<dbReference type="Pfam" id="PF02797">
    <property type="entry name" value="Chal_sti_synt_C"/>
    <property type="match status" value="1"/>
</dbReference>
<dbReference type="CDD" id="cd00831">
    <property type="entry name" value="CHS_like"/>
    <property type="match status" value="1"/>
</dbReference>
<evidence type="ECO:0000259" key="5">
    <source>
        <dbReference type="Pfam" id="PF00195"/>
    </source>
</evidence>
<dbReference type="Pfam" id="PF00195">
    <property type="entry name" value="Chal_sti_synt_N"/>
    <property type="match status" value="1"/>
</dbReference>
<dbReference type="OrthoDB" id="9786288at2"/>
<keyword evidence="8" id="KW-1185">Reference proteome</keyword>
<dbReference type="RefSeq" id="WP_137451287.1">
    <property type="nucleotide sequence ID" value="NZ_SZZH01000006.1"/>
</dbReference>
<feature type="domain" description="Chalcone/stilbene synthase C-terminal" evidence="6">
    <location>
        <begin position="218"/>
        <end position="352"/>
    </location>
</feature>
<organism evidence="7 8">
    <name type="scientific">Nakamurella flava</name>
    <dbReference type="NCBI Taxonomy" id="2576308"/>
    <lineage>
        <taxon>Bacteria</taxon>
        <taxon>Bacillati</taxon>
        <taxon>Actinomycetota</taxon>
        <taxon>Actinomycetes</taxon>
        <taxon>Nakamurellales</taxon>
        <taxon>Nakamurellaceae</taxon>
        <taxon>Nakamurella</taxon>
    </lineage>
</organism>
<name>A0A4U6QAE5_9ACTN</name>
<dbReference type="InterPro" id="IPR011141">
    <property type="entry name" value="Polyketide_synthase_type-III"/>
</dbReference>
<dbReference type="InterPro" id="IPR001099">
    <property type="entry name" value="Chalcone/stilbene_synt_N"/>
</dbReference>
<accession>A0A4U6QAE5</accession>
<dbReference type="PANTHER" id="PTHR11877:SF99">
    <property type="entry name" value="1,3,6,8-TETRAHYDROXYNAPHTHALENE SYNTHASE"/>
    <property type="match status" value="1"/>
</dbReference>
<dbReference type="PIRSF" id="PIRSF000451">
    <property type="entry name" value="PKS_III"/>
    <property type="match status" value="1"/>
</dbReference>
<keyword evidence="3" id="KW-0012">Acyltransferase</keyword>
<dbReference type="GO" id="GO:0016747">
    <property type="term" value="F:acyltransferase activity, transferring groups other than amino-acyl groups"/>
    <property type="evidence" value="ECO:0007669"/>
    <property type="project" value="InterPro"/>
</dbReference>
<dbReference type="SUPFAM" id="SSF53901">
    <property type="entry name" value="Thiolase-like"/>
    <property type="match status" value="1"/>
</dbReference>
<evidence type="ECO:0000256" key="1">
    <source>
        <dbReference type="ARBA" id="ARBA00005531"/>
    </source>
</evidence>
<evidence type="ECO:0000259" key="6">
    <source>
        <dbReference type="Pfam" id="PF02797"/>
    </source>
</evidence>
<protein>
    <submittedName>
        <fullName evidence="7">Type III polyketide synthase</fullName>
    </submittedName>
</protein>
<dbReference type="FunFam" id="3.40.47.10:FF:000014">
    <property type="entry name" value="Chalcone synthase 1"/>
    <property type="match status" value="1"/>
</dbReference>
<sequence>MTSLAAVHGVLPPHRYPQDKITEAFAELVGVGPDRVELLRRIHANARVDSRSLALPLEQYRELTDFSAANDAWITVAEDLAVQAIEGALAQAGLAADEIDVLFSTTVTGLAVPSLDARIARRLGLRPDIKRVPLFGLGCVAGAAGIARMHDYLKGWPDQVGVLLSVELCSLTVQRDDTSMANLVGSGLFGDGAAAVVAVGYQRAAREGTAGPRVVATRSALYPDTQGVMGWDIGATGFRIVLTSEVPDLVHRHLGDDVRALLADHGLTTDDVAAWVSHPGGPKVIEAIESELGVGPEALELTWRSLAEIGNLSSSSVLHVLRDTLRDRPPSPGSTGVLMAMGPGFCAELVLLEW</sequence>
<dbReference type="EMBL" id="SZZH01000006">
    <property type="protein sequence ID" value="TKV56900.1"/>
    <property type="molecule type" value="Genomic_DNA"/>
</dbReference>
<evidence type="ECO:0000313" key="8">
    <source>
        <dbReference type="Proteomes" id="UP000306985"/>
    </source>
</evidence>
<evidence type="ECO:0000256" key="4">
    <source>
        <dbReference type="PIRSR" id="PIRSR000451-1"/>
    </source>
</evidence>
<reference evidence="7 8" key="1">
    <citation type="submission" date="2019-05" db="EMBL/GenBank/DDBJ databases">
        <title>Nakamurella sp. N5BH11, whole genome shotgun sequence.</title>
        <authorList>
            <person name="Tuo L."/>
        </authorList>
    </citation>
    <scope>NUCLEOTIDE SEQUENCE [LARGE SCALE GENOMIC DNA]</scope>
    <source>
        <strain evidence="7 8">N5BH11</strain>
    </source>
</reference>
<feature type="active site" description="Acyl-thioester intermediate" evidence="4">
    <location>
        <position position="139"/>
    </location>
</feature>
<gene>
    <name evidence="7" type="ORF">FDO65_18850</name>
</gene>
<dbReference type="GO" id="GO:0030639">
    <property type="term" value="P:polyketide biosynthetic process"/>
    <property type="evidence" value="ECO:0007669"/>
    <property type="project" value="TreeGrafter"/>
</dbReference>
<dbReference type="AlphaFoldDB" id="A0A4U6QAE5"/>
<proteinExistence type="inferred from homology"/>
<keyword evidence="2" id="KW-0808">Transferase</keyword>
<comment type="caution">
    <text evidence="7">The sequence shown here is derived from an EMBL/GenBank/DDBJ whole genome shotgun (WGS) entry which is preliminary data.</text>
</comment>
<dbReference type="Proteomes" id="UP000306985">
    <property type="component" value="Unassembled WGS sequence"/>
</dbReference>
<evidence type="ECO:0000256" key="3">
    <source>
        <dbReference type="ARBA" id="ARBA00023315"/>
    </source>
</evidence>
<dbReference type="InterPro" id="IPR016039">
    <property type="entry name" value="Thiolase-like"/>
</dbReference>
<dbReference type="PANTHER" id="PTHR11877">
    <property type="entry name" value="HYDROXYMETHYLGLUTARYL-COA SYNTHASE"/>
    <property type="match status" value="1"/>
</dbReference>
<evidence type="ECO:0000256" key="2">
    <source>
        <dbReference type="ARBA" id="ARBA00022679"/>
    </source>
</evidence>
<comment type="similarity">
    <text evidence="1">Belongs to the thiolase-like superfamily. Chalcone/stilbene synthases family.</text>
</comment>